<dbReference type="RefSeq" id="WP_301935241.1">
    <property type="nucleotide sequence ID" value="NZ_JAUEII010000078.1"/>
</dbReference>
<gene>
    <name evidence="3" type="ORF">QVO10_17720</name>
</gene>
<feature type="region of interest" description="Disordered" evidence="1">
    <location>
        <begin position="113"/>
        <end position="161"/>
    </location>
</feature>
<dbReference type="EMBL" id="JAUEII010000078">
    <property type="protein sequence ID" value="MDN0051181.1"/>
    <property type="molecule type" value="Genomic_DNA"/>
</dbReference>
<evidence type="ECO:0000256" key="2">
    <source>
        <dbReference type="SAM" id="SignalP"/>
    </source>
</evidence>
<feature type="compositionally biased region" description="Low complexity" evidence="1">
    <location>
        <begin position="134"/>
        <end position="147"/>
    </location>
</feature>
<accession>A0ABT7XAU2</accession>
<proteinExistence type="predicted"/>
<reference evidence="3" key="1">
    <citation type="submission" date="2023-06" db="EMBL/GenBank/DDBJ databases">
        <authorList>
            <person name="Zeman M."/>
            <person name="Kubasova T."/>
            <person name="Jahodarova E."/>
            <person name="Nykrynova M."/>
            <person name="Rychlik I."/>
        </authorList>
    </citation>
    <scope>NUCLEOTIDE SEQUENCE</scope>
    <source>
        <strain evidence="3">84_SSukc20</strain>
    </source>
</reference>
<sequence length="1070" mass="117681">MRKKYLSALLFGALLVASTGTFTSCKDYDDDISNLQTQITANADAIKKLQELMGQGQFVTGVSKTGEGLVFTMSNGGSSITIPVVDGQDGADGTIITMDPTTHNWIIDGEDTGICAQGQKGDKGDKGDQGETGPQGPAGEQGPAGADGQDGKDGHSPKINAAGNWEVWDDEKQEWADTGMSAIGAQTYVVTYENYYELNVMEQDAEGNNLGFKSIKLPMSGTLLSITPELNGQSYAQNFDIYYGILTSDVDWKGHKAVNGKMLAGMYPTMDRDIKMQLNPSDVDANDYEWEFVDTENTTPWGLSFGGPEVWSGKATVDTRAITSANGLWALPRDVQRVDLNSAEMQGRPDYVTQFKANDDSKYLFALKGTSKVDGKSVKSPYVYTFKANNVNSVDNINLDGRDIKIAGKTFVYNKEYTPTFDMLGSSSNDYQTWAEDSALVYDYYLTIDETKITAESIRKYGLEIVNNGYSFIARNEAVVNNTIPFVYHYILINGQTGSCNFSVSFNDEEVTVDNKYIGEISSKFDAEYNKTTGWFEMSKTLSLDEFFKGLGESGKMKWIDALARNWNAGVTTDPQEARMAIFDKRYGSSDTDYAVELTGGDPINNQGEWDTYDYNGYLLSNYIDFDYVDAEGKTCLTGNIQDLNKIVALKVTFKVNPGIGAVSAPYYTVDNQKWAYQNAALPLDNAFRVEIATRADQVEVAKMNFTFELTQPELDITRVNGEKAIWDNTKNILSIYGDKAVVPQGKEYAGKDAMFVPLYEAFTTAYAEKYKTPVPNAQYYKLSGEVDPMMTNPYAAGNIVINDPYQVFLDATLNEITYSANATGWNTYTINMPAIQAGEGISINADYHFYGVYPATDEQVPDFTLRFASLLGDAKEVKGSTKYSNNVTREVIFTDEDFTLKDALDDKFYLFAGVKDDGNIDSREEMNRRQGFEEGTEGFEIGWLLAKNAKITVKDMNGKVIGSTDDNTVTRGKADVNGSVTSPNAKLVENTNTKTRAWQPGDNDAIKVIVTDLPAVEANKGKGYAAIPGGIMIQLPKSIGTTEPVTIEFELKDVFGVTKTVSVIVTAAK</sequence>
<feature type="compositionally biased region" description="Basic and acidic residues" evidence="1">
    <location>
        <begin position="120"/>
        <end position="129"/>
    </location>
</feature>
<dbReference type="Proteomes" id="UP001167871">
    <property type="component" value="Unassembled WGS sequence"/>
</dbReference>
<name>A0ABT7XAU2_9BACE</name>
<dbReference type="PROSITE" id="PS51257">
    <property type="entry name" value="PROKAR_LIPOPROTEIN"/>
    <property type="match status" value="1"/>
</dbReference>
<protein>
    <submittedName>
        <fullName evidence="3">Collagen-like protein</fullName>
    </submittedName>
</protein>
<feature type="chain" id="PRO_5047020742" evidence="2">
    <location>
        <begin position="24"/>
        <end position="1070"/>
    </location>
</feature>
<keyword evidence="2" id="KW-0732">Signal</keyword>
<reference evidence="3" key="2">
    <citation type="submission" date="2024-05" db="EMBL/GenBank/DDBJ databases">
        <title>Identification and characterization of horizontal gene transfer across gut microbiota members of farm animals based on homology search.</title>
        <authorList>
            <person name="Schwarzerova J."/>
            <person name="Nykrynova M."/>
            <person name="Jureckova K."/>
            <person name="Cejkova D."/>
            <person name="Rychlik I."/>
        </authorList>
    </citation>
    <scope>NUCLEOTIDE SEQUENCE</scope>
    <source>
        <strain evidence="3">84_SSukc20</strain>
    </source>
</reference>
<comment type="caution">
    <text evidence="3">The sequence shown here is derived from an EMBL/GenBank/DDBJ whole genome shotgun (WGS) entry which is preliminary data.</text>
</comment>
<evidence type="ECO:0000313" key="3">
    <source>
        <dbReference type="EMBL" id="MDN0051181.1"/>
    </source>
</evidence>
<feature type="signal peptide" evidence="2">
    <location>
        <begin position="1"/>
        <end position="23"/>
    </location>
</feature>
<evidence type="ECO:0000313" key="4">
    <source>
        <dbReference type="Proteomes" id="UP001167871"/>
    </source>
</evidence>
<organism evidence="3 4">
    <name type="scientific">Bacteroides gallinaceum</name>
    <dbReference type="NCBI Taxonomy" id="1462571"/>
    <lineage>
        <taxon>Bacteria</taxon>
        <taxon>Pseudomonadati</taxon>
        <taxon>Bacteroidota</taxon>
        <taxon>Bacteroidia</taxon>
        <taxon>Bacteroidales</taxon>
        <taxon>Bacteroidaceae</taxon>
        <taxon>Bacteroides</taxon>
    </lineage>
</organism>
<keyword evidence="4" id="KW-1185">Reference proteome</keyword>
<evidence type="ECO:0000256" key="1">
    <source>
        <dbReference type="SAM" id="MobiDB-lite"/>
    </source>
</evidence>